<comment type="caution">
    <text evidence="2">The sequence shown here is derived from an EMBL/GenBank/DDBJ whole genome shotgun (WGS) entry which is preliminary data.</text>
</comment>
<feature type="compositionally biased region" description="Low complexity" evidence="1">
    <location>
        <begin position="120"/>
        <end position="151"/>
    </location>
</feature>
<evidence type="ECO:0000313" key="3">
    <source>
        <dbReference type="Proteomes" id="UP001521184"/>
    </source>
</evidence>
<accession>A0ABR3TEX7</accession>
<name>A0ABR3TEX7_9PEZI</name>
<gene>
    <name evidence="2" type="ORF">SLS58_009006</name>
</gene>
<feature type="region of interest" description="Disordered" evidence="1">
    <location>
        <begin position="117"/>
        <end position="151"/>
    </location>
</feature>
<organism evidence="2 3">
    <name type="scientific">Diplodia intermedia</name>
    <dbReference type="NCBI Taxonomy" id="856260"/>
    <lineage>
        <taxon>Eukaryota</taxon>
        <taxon>Fungi</taxon>
        <taxon>Dikarya</taxon>
        <taxon>Ascomycota</taxon>
        <taxon>Pezizomycotina</taxon>
        <taxon>Dothideomycetes</taxon>
        <taxon>Dothideomycetes incertae sedis</taxon>
        <taxon>Botryosphaeriales</taxon>
        <taxon>Botryosphaeriaceae</taxon>
        <taxon>Diplodia</taxon>
    </lineage>
</organism>
<proteinExistence type="predicted"/>
<evidence type="ECO:0008006" key="4">
    <source>
        <dbReference type="Google" id="ProtNLM"/>
    </source>
</evidence>
<evidence type="ECO:0000313" key="2">
    <source>
        <dbReference type="EMBL" id="KAL1638080.1"/>
    </source>
</evidence>
<protein>
    <recommendedName>
        <fullName evidence="4">Aminotransferase-like plant mobile domain-containing protein</fullName>
    </recommendedName>
</protein>
<dbReference type="Proteomes" id="UP001521184">
    <property type="component" value="Unassembled WGS sequence"/>
</dbReference>
<dbReference type="EMBL" id="JAKEKT020000082">
    <property type="protein sequence ID" value="KAL1638080.1"/>
    <property type="molecule type" value="Genomic_DNA"/>
</dbReference>
<sequence>MQAFGRFFYRGLIICWKIKQCIPGLAGPVYLDKWIVAQFLASHAALEKRRLLHKISTELTWLFWMCYFRFGLAGDFAQDHGHVWSQHYCRHWAISLFIDNGRRHQFVPCDDEDWSDKAAAEATSSPSTTPPASAASSPSKPSASEASGGSR</sequence>
<keyword evidence="3" id="KW-1185">Reference proteome</keyword>
<evidence type="ECO:0000256" key="1">
    <source>
        <dbReference type="SAM" id="MobiDB-lite"/>
    </source>
</evidence>
<reference evidence="2 3" key="1">
    <citation type="journal article" date="2023" name="Plant Dis.">
        <title>First Report of Diplodia intermedia Causing Canker and Dieback Diseases on Apple Trees in Canada.</title>
        <authorList>
            <person name="Ellouze W."/>
            <person name="Ilyukhin E."/>
            <person name="Sulman M."/>
            <person name="Ali S."/>
        </authorList>
    </citation>
    <scope>NUCLEOTIDE SEQUENCE [LARGE SCALE GENOMIC DNA]</scope>
    <source>
        <strain evidence="2 3">M45-28</strain>
    </source>
</reference>